<dbReference type="InterPro" id="IPR001453">
    <property type="entry name" value="MoaB/Mog_dom"/>
</dbReference>
<dbReference type="SUPFAM" id="SSF53218">
    <property type="entry name" value="Molybdenum cofactor biosynthesis proteins"/>
    <property type="match status" value="1"/>
</dbReference>
<dbReference type="Proteomes" id="UP000774326">
    <property type="component" value="Unassembled WGS sequence"/>
</dbReference>
<dbReference type="AlphaFoldDB" id="A0A9P8QAP9"/>
<name>A0A9P8QAP9_WICPI</name>
<protein>
    <recommendedName>
        <fullName evidence="2">MoaB/Mog domain-containing protein</fullName>
    </recommendedName>
</protein>
<dbReference type="PANTHER" id="PTHR47675:SF1">
    <property type="entry name" value="MOLYBDOPTERIN BINDING DOMAIN PROTEIN (AFU_ORTHOLOGUE AFUA_5G11210)"/>
    <property type="match status" value="1"/>
</dbReference>
<reference evidence="3" key="2">
    <citation type="submission" date="2021-01" db="EMBL/GenBank/DDBJ databases">
        <authorList>
            <person name="Schikora-Tamarit M.A."/>
        </authorList>
    </citation>
    <scope>NUCLEOTIDE SEQUENCE</scope>
    <source>
        <strain evidence="3">CBS2887</strain>
    </source>
</reference>
<feature type="region of interest" description="Disordered" evidence="1">
    <location>
        <begin position="274"/>
        <end position="294"/>
    </location>
</feature>
<dbReference type="InterPro" id="IPR036425">
    <property type="entry name" value="MoaB/Mog-like_dom_sf"/>
</dbReference>
<dbReference type="SMART" id="SM00852">
    <property type="entry name" value="MoCF_biosynth"/>
    <property type="match status" value="1"/>
</dbReference>
<organism evidence="3 4">
    <name type="scientific">Wickerhamomyces pijperi</name>
    <name type="common">Yeast</name>
    <name type="synonym">Pichia pijperi</name>
    <dbReference type="NCBI Taxonomy" id="599730"/>
    <lineage>
        <taxon>Eukaryota</taxon>
        <taxon>Fungi</taxon>
        <taxon>Dikarya</taxon>
        <taxon>Ascomycota</taxon>
        <taxon>Saccharomycotina</taxon>
        <taxon>Saccharomycetes</taxon>
        <taxon>Phaffomycetales</taxon>
        <taxon>Wickerhamomycetaceae</taxon>
        <taxon>Wickerhamomyces</taxon>
    </lineage>
</organism>
<evidence type="ECO:0000313" key="3">
    <source>
        <dbReference type="EMBL" id="KAH3686050.1"/>
    </source>
</evidence>
<dbReference type="OrthoDB" id="448496at2759"/>
<evidence type="ECO:0000313" key="4">
    <source>
        <dbReference type="Proteomes" id="UP000774326"/>
    </source>
</evidence>
<gene>
    <name evidence="3" type="ORF">WICPIJ_002969</name>
</gene>
<dbReference type="EMBL" id="JAEUBG010001678">
    <property type="protein sequence ID" value="KAH3686050.1"/>
    <property type="molecule type" value="Genomic_DNA"/>
</dbReference>
<evidence type="ECO:0000259" key="2">
    <source>
        <dbReference type="SMART" id="SM00852"/>
    </source>
</evidence>
<keyword evidence="4" id="KW-1185">Reference proteome</keyword>
<dbReference type="Pfam" id="PF00994">
    <property type="entry name" value="MoCF_biosynth"/>
    <property type="match status" value="1"/>
</dbReference>
<dbReference type="PANTHER" id="PTHR47675">
    <property type="entry name" value="MOLYBDOPTERIN BINDING DOMAIN PROTEIN (AFU_ORTHOLOGUE AFUA_5G11210)"/>
    <property type="match status" value="1"/>
</dbReference>
<accession>A0A9P8QAP9</accession>
<proteinExistence type="predicted"/>
<reference evidence="3" key="1">
    <citation type="journal article" date="2021" name="Open Biol.">
        <title>Shared evolutionary footprints suggest mitochondrial oxidative damage underlies multiple complex I losses in fungi.</title>
        <authorList>
            <person name="Schikora-Tamarit M.A."/>
            <person name="Marcet-Houben M."/>
            <person name="Nosek J."/>
            <person name="Gabaldon T."/>
        </authorList>
    </citation>
    <scope>NUCLEOTIDE SEQUENCE</scope>
    <source>
        <strain evidence="3">CBS2887</strain>
    </source>
</reference>
<dbReference type="CDD" id="cd00885">
    <property type="entry name" value="cinA"/>
    <property type="match status" value="1"/>
</dbReference>
<comment type="caution">
    <text evidence="3">The sequence shown here is derived from an EMBL/GenBank/DDBJ whole genome shotgun (WGS) entry which is preliminary data.</text>
</comment>
<dbReference type="Gene3D" id="3.40.980.10">
    <property type="entry name" value="MoaB/Mog-like domain"/>
    <property type="match status" value="1"/>
</dbReference>
<dbReference type="GO" id="GO:0042726">
    <property type="term" value="P:flavin-containing compound metabolic process"/>
    <property type="evidence" value="ECO:0007669"/>
    <property type="project" value="TreeGrafter"/>
</dbReference>
<sequence>MSAIETAAILIIGDEVLNGKIKDTNSHFFSQLMFNKGVTVKKILVIGDEESEIVESIRDLSQKYDFVLTSGGIGPTHDDITYESIAKSYGLPLSIHQETAKRMERIKGAEVWKSIDDTTMNAQLRMATFPEGPNVEALFLDEKLWVPVVGIDKKVFILPGVPQLFKSLLTNLVDGPMKSRFEKAEENNYIRFFVTTKFPESKLSSFLGSIQTESDAYIREKYGAEGASHNAIKLGSYPHMGIKLNTISLLGRSSERSYLRELVARTVKELEGTEIDEKQEYSNSQDSRKITEEL</sequence>
<evidence type="ECO:0000256" key="1">
    <source>
        <dbReference type="SAM" id="MobiDB-lite"/>
    </source>
</evidence>
<dbReference type="GO" id="GO:0047884">
    <property type="term" value="F:FAD diphosphatase activity"/>
    <property type="evidence" value="ECO:0007669"/>
    <property type="project" value="TreeGrafter"/>
</dbReference>
<feature type="domain" description="MoaB/Mog" evidence="2">
    <location>
        <begin position="8"/>
        <end position="180"/>
    </location>
</feature>